<comment type="caution">
    <text evidence="2">The sequence shown here is derived from an EMBL/GenBank/DDBJ whole genome shotgun (WGS) entry which is preliminary data.</text>
</comment>
<gene>
    <name evidence="2" type="ORF">ACFFFR_08315</name>
</gene>
<feature type="domain" description="Rhodanese" evidence="1">
    <location>
        <begin position="12"/>
        <end position="99"/>
    </location>
</feature>
<dbReference type="Proteomes" id="UP001589862">
    <property type="component" value="Unassembled WGS sequence"/>
</dbReference>
<dbReference type="InterPro" id="IPR036873">
    <property type="entry name" value="Rhodanese-like_dom_sf"/>
</dbReference>
<protein>
    <submittedName>
        <fullName evidence="2">Rhodanese-like domain-containing protein</fullName>
    </submittedName>
</protein>
<dbReference type="SMART" id="SM00450">
    <property type="entry name" value="RHOD"/>
    <property type="match status" value="1"/>
</dbReference>
<dbReference type="PROSITE" id="PS50206">
    <property type="entry name" value="RHODANESE_3"/>
    <property type="match status" value="1"/>
</dbReference>
<dbReference type="InterPro" id="IPR001763">
    <property type="entry name" value="Rhodanese-like_dom"/>
</dbReference>
<evidence type="ECO:0000313" key="2">
    <source>
        <dbReference type="EMBL" id="MFC0582381.1"/>
    </source>
</evidence>
<accession>A0ABV6PCM1</accession>
<dbReference type="RefSeq" id="WP_377459496.1">
    <property type="nucleotide sequence ID" value="NZ_JBHLUB010000030.1"/>
</dbReference>
<sequence>MSDFETVTPEQIPAGAKIIDIREQDEWDLGHAEGAVHLPLSELADRIDEIDPDEDNYIICRSGGRSRRACEWLNSQGYTVIDVAGGSGAWMDAQLPLVSENGEEPTIR</sequence>
<organism evidence="2 3">
    <name type="scientific">Micrococcoides hystricis</name>
    <dbReference type="NCBI Taxonomy" id="1572761"/>
    <lineage>
        <taxon>Bacteria</taxon>
        <taxon>Bacillati</taxon>
        <taxon>Actinomycetota</taxon>
        <taxon>Actinomycetes</taxon>
        <taxon>Micrococcales</taxon>
        <taxon>Micrococcaceae</taxon>
        <taxon>Micrococcoides</taxon>
    </lineage>
</organism>
<evidence type="ECO:0000313" key="3">
    <source>
        <dbReference type="Proteomes" id="UP001589862"/>
    </source>
</evidence>
<dbReference type="Pfam" id="PF00581">
    <property type="entry name" value="Rhodanese"/>
    <property type="match status" value="1"/>
</dbReference>
<reference evidence="2 3" key="1">
    <citation type="submission" date="2024-09" db="EMBL/GenBank/DDBJ databases">
        <authorList>
            <person name="Sun Q."/>
            <person name="Mori K."/>
        </authorList>
    </citation>
    <scope>NUCLEOTIDE SEQUENCE [LARGE SCALE GENOMIC DNA]</scope>
    <source>
        <strain evidence="2 3">NCAIM B.02604</strain>
    </source>
</reference>
<dbReference type="InterPro" id="IPR050229">
    <property type="entry name" value="GlpE_sulfurtransferase"/>
</dbReference>
<dbReference type="Gene3D" id="3.40.250.10">
    <property type="entry name" value="Rhodanese-like domain"/>
    <property type="match status" value="1"/>
</dbReference>
<evidence type="ECO:0000259" key="1">
    <source>
        <dbReference type="PROSITE" id="PS50206"/>
    </source>
</evidence>
<dbReference type="PANTHER" id="PTHR43031">
    <property type="entry name" value="FAD-DEPENDENT OXIDOREDUCTASE"/>
    <property type="match status" value="1"/>
</dbReference>
<proteinExistence type="predicted"/>
<name>A0ABV6PCM1_9MICC</name>
<dbReference type="EMBL" id="JBHLUB010000030">
    <property type="protein sequence ID" value="MFC0582381.1"/>
    <property type="molecule type" value="Genomic_DNA"/>
</dbReference>
<dbReference type="PANTHER" id="PTHR43031:SF1">
    <property type="entry name" value="PYRIDINE NUCLEOTIDE-DISULPHIDE OXIDOREDUCTASE"/>
    <property type="match status" value="1"/>
</dbReference>
<dbReference type="CDD" id="cd00158">
    <property type="entry name" value="RHOD"/>
    <property type="match status" value="1"/>
</dbReference>
<dbReference type="SUPFAM" id="SSF52821">
    <property type="entry name" value="Rhodanese/Cell cycle control phosphatase"/>
    <property type="match status" value="1"/>
</dbReference>
<keyword evidence="3" id="KW-1185">Reference proteome</keyword>